<evidence type="ECO:0000313" key="2">
    <source>
        <dbReference type="EMBL" id="TNV77691.1"/>
    </source>
</evidence>
<dbReference type="Proteomes" id="UP000785679">
    <property type="component" value="Unassembled WGS sequence"/>
</dbReference>
<proteinExistence type="predicted"/>
<dbReference type="AlphaFoldDB" id="A0A8J8T138"/>
<accession>A0A8J8T138</accession>
<protein>
    <submittedName>
        <fullName evidence="2">Uncharacterized protein</fullName>
    </submittedName>
</protein>
<feature type="region of interest" description="Disordered" evidence="1">
    <location>
        <begin position="71"/>
        <end position="110"/>
    </location>
</feature>
<feature type="compositionally biased region" description="Polar residues" evidence="1">
    <location>
        <begin position="27"/>
        <end position="36"/>
    </location>
</feature>
<evidence type="ECO:0000313" key="3">
    <source>
        <dbReference type="Proteomes" id="UP000785679"/>
    </source>
</evidence>
<comment type="caution">
    <text evidence="2">The sequence shown here is derived from an EMBL/GenBank/DDBJ whole genome shotgun (WGS) entry which is preliminary data.</text>
</comment>
<gene>
    <name evidence="2" type="ORF">FGO68_gene8569</name>
</gene>
<organism evidence="2 3">
    <name type="scientific">Halteria grandinella</name>
    <dbReference type="NCBI Taxonomy" id="5974"/>
    <lineage>
        <taxon>Eukaryota</taxon>
        <taxon>Sar</taxon>
        <taxon>Alveolata</taxon>
        <taxon>Ciliophora</taxon>
        <taxon>Intramacronucleata</taxon>
        <taxon>Spirotrichea</taxon>
        <taxon>Stichotrichia</taxon>
        <taxon>Sporadotrichida</taxon>
        <taxon>Halteriidae</taxon>
        <taxon>Halteria</taxon>
    </lineage>
</organism>
<name>A0A8J8T138_HALGN</name>
<keyword evidence="3" id="KW-1185">Reference proteome</keyword>
<dbReference type="EMBL" id="RRYP01011495">
    <property type="protein sequence ID" value="TNV77691.1"/>
    <property type="molecule type" value="Genomic_DNA"/>
</dbReference>
<feature type="region of interest" description="Disordered" evidence="1">
    <location>
        <begin position="1"/>
        <end position="36"/>
    </location>
</feature>
<reference evidence="2" key="1">
    <citation type="submission" date="2019-06" db="EMBL/GenBank/DDBJ databases">
        <authorList>
            <person name="Zheng W."/>
        </authorList>
    </citation>
    <scope>NUCLEOTIDE SEQUENCE</scope>
    <source>
        <strain evidence="2">QDHG01</strain>
    </source>
</reference>
<sequence length="110" mass="13199">MQHLQSPTKPSLELTPQERKALRKQRFQGTNTDNASMEQLKLLRELEYEKKKARALKFGIETKDIKKEKKRERAQRFGINNEWEKKRQRRERFGQQQEGSRRVVTMVAQS</sequence>
<evidence type="ECO:0000256" key="1">
    <source>
        <dbReference type="SAM" id="MobiDB-lite"/>
    </source>
</evidence>